<dbReference type="Proteomes" id="UP001190700">
    <property type="component" value="Unassembled WGS sequence"/>
</dbReference>
<accession>A0AAE0LC47</accession>
<keyword evidence="2" id="KW-1185">Reference proteome</keyword>
<dbReference type="AlphaFoldDB" id="A0AAE0LC47"/>
<sequence>MDGSLQENILWLTRKIVVGSHSNISNELFGHQRKVDHFRNIFVRRAQRRALGILLNYDDEVAVDELSEEDREQSNSLKLSAALLSRQHGGIEQLETLLTRFTECTQVLLHDEYNLESFGRTHLLRDAGVYSQEQNASIPQPLTEHEALLSLLLELADSVPPQAPARESLLFGSKQESSVVSLCALRENHETRSDGWLPSEDLLAQLSELPFGLEGPVVELPLEEPPRFGGSFGATGANVSRMLNAQPGGALRERLCQEEALELAGSTDHLLDAGSSLFGALRLGAPLPATAHSRHMPTVLIALNSTEVSKHPRSRLLSLHAPRQVGLPTPLCHSTDTDRRQARGLGSVSGFLELARSILPSPMTGSVEQTDTNVSPRVA</sequence>
<proteinExistence type="predicted"/>
<protein>
    <submittedName>
        <fullName evidence="1">Uncharacterized protein</fullName>
    </submittedName>
</protein>
<evidence type="ECO:0000313" key="1">
    <source>
        <dbReference type="EMBL" id="KAK3279364.1"/>
    </source>
</evidence>
<gene>
    <name evidence="1" type="ORF">CYMTET_12750</name>
</gene>
<reference evidence="1 2" key="1">
    <citation type="journal article" date="2015" name="Genome Biol. Evol.">
        <title>Comparative Genomics of a Bacterivorous Green Alga Reveals Evolutionary Causalities and Consequences of Phago-Mixotrophic Mode of Nutrition.</title>
        <authorList>
            <person name="Burns J.A."/>
            <person name="Paasch A."/>
            <person name="Narechania A."/>
            <person name="Kim E."/>
        </authorList>
    </citation>
    <scope>NUCLEOTIDE SEQUENCE [LARGE SCALE GENOMIC DNA]</scope>
    <source>
        <strain evidence="1 2">PLY_AMNH</strain>
    </source>
</reference>
<dbReference type="EMBL" id="LGRX02004985">
    <property type="protein sequence ID" value="KAK3279364.1"/>
    <property type="molecule type" value="Genomic_DNA"/>
</dbReference>
<evidence type="ECO:0000313" key="2">
    <source>
        <dbReference type="Proteomes" id="UP001190700"/>
    </source>
</evidence>
<name>A0AAE0LC47_9CHLO</name>
<organism evidence="1 2">
    <name type="scientific">Cymbomonas tetramitiformis</name>
    <dbReference type="NCBI Taxonomy" id="36881"/>
    <lineage>
        <taxon>Eukaryota</taxon>
        <taxon>Viridiplantae</taxon>
        <taxon>Chlorophyta</taxon>
        <taxon>Pyramimonadophyceae</taxon>
        <taxon>Pyramimonadales</taxon>
        <taxon>Pyramimonadaceae</taxon>
        <taxon>Cymbomonas</taxon>
    </lineage>
</organism>
<comment type="caution">
    <text evidence="1">The sequence shown here is derived from an EMBL/GenBank/DDBJ whole genome shotgun (WGS) entry which is preliminary data.</text>
</comment>